<dbReference type="OrthoDB" id="5184325at2"/>
<evidence type="ECO:0000256" key="1">
    <source>
        <dbReference type="SAM" id="MobiDB-lite"/>
    </source>
</evidence>
<evidence type="ECO:0000313" key="2">
    <source>
        <dbReference type="EMBL" id="RKR89523.1"/>
    </source>
</evidence>
<dbReference type="AlphaFoldDB" id="A0A495JKT8"/>
<dbReference type="EMBL" id="RBKT01000001">
    <property type="protein sequence ID" value="RKR89523.1"/>
    <property type="molecule type" value="Genomic_DNA"/>
</dbReference>
<dbReference type="Proteomes" id="UP000277671">
    <property type="component" value="Unassembled WGS sequence"/>
</dbReference>
<evidence type="ECO:0000313" key="3">
    <source>
        <dbReference type="Proteomes" id="UP000277671"/>
    </source>
</evidence>
<keyword evidence="3" id="KW-1185">Reference proteome</keyword>
<comment type="caution">
    <text evidence="2">The sequence shown here is derived from an EMBL/GenBank/DDBJ whole genome shotgun (WGS) entry which is preliminary data.</text>
</comment>
<protein>
    <submittedName>
        <fullName evidence="2">Uncharacterized protein</fullName>
    </submittedName>
</protein>
<organism evidence="2 3">
    <name type="scientific">Micromonospora pisi</name>
    <dbReference type="NCBI Taxonomy" id="589240"/>
    <lineage>
        <taxon>Bacteria</taxon>
        <taxon>Bacillati</taxon>
        <taxon>Actinomycetota</taxon>
        <taxon>Actinomycetes</taxon>
        <taxon>Micromonosporales</taxon>
        <taxon>Micromonosporaceae</taxon>
        <taxon>Micromonospora</taxon>
    </lineage>
</organism>
<feature type="region of interest" description="Disordered" evidence="1">
    <location>
        <begin position="1"/>
        <end position="22"/>
    </location>
</feature>
<name>A0A495JKT8_9ACTN</name>
<proteinExistence type="predicted"/>
<sequence length="300" mass="30031">MRPAAAPPATAPTADPPVRPYVPTAGPSGVGGRLVAGIAMIGGLMLLGACGGGDVPPADPGATSPAGVTVTATGTPAAVTGDTDARTQLAALAAAAEDRHLRAFYTLSRSGQPDRTVTLTSAPDGTWRVDVPGGALGGTADVAIVSTRDGIFQCALPSTTRPDPTTCVRVAAPDKPLPASVDPRVQHVFTDWRKVFTDRQASLAVSTTRALPHSRGTCFSVDSTAASLSAPLDIGIYCFDTDGTLTAARVAFGTILLNGQPTDAPRTVPLPGPVVAGAALRTAAPPTPSVAATPTSTPTS</sequence>
<accession>A0A495JKT8</accession>
<gene>
    <name evidence="2" type="ORF">BDK92_3877</name>
</gene>
<reference evidence="2 3" key="1">
    <citation type="submission" date="2018-10" db="EMBL/GenBank/DDBJ databases">
        <title>Sequencing the genomes of 1000 actinobacteria strains.</title>
        <authorList>
            <person name="Klenk H.-P."/>
        </authorList>
    </citation>
    <scope>NUCLEOTIDE SEQUENCE [LARGE SCALE GENOMIC DNA]</scope>
    <source>
        <strain evidence="2 3">DSM 45175</strain>
    </source>
</reference>
<feature type="compositionally biased region" description="Pro residues" evidence="1">
    <location>
        <begin position="1"/>
        <end position="20"/>
    </location>
</feature>
<dbReference type="RefSeq" id="WP_121157946.1">
    <property type="nucleotide sequence ID" value="NZ_RBKT01000001.1"/>
</dbReference>